<accession>A0A9D4APG2</accession>
<keyword evidence="1" id="KW-0812">Transmembrane</keyword>
<gene>
    <name evidence="2" type="ORF">KIL84_023292</name>
</gene>
<evidence type="ECO:0000313" key="2">
    <source>
        <dbReference type="EMBL" id="KAH1165733.1"/>
    </source>
</evidence>
<keyword evidence="1" id="KW-1133">Transmembrane helix</keyword>
<dbReference type="Proteomes" id="UP000827986">
    <property type="component" value="Unassembled WGS sequence"/>
</dbReference>
<feature type="transmembrane region" description="Helical" evidence="1">
    <location>
        <begin position="68"/>
        <end position="88"/>
    </location>
</feature>
<protein>
    <submittedName>
        <fullName evidence="2">Uncharacterized protein</fullName>
    </submittedName>
</protein>
<organism evidence="2 3">
    <name type="scientific">Mauremys mutica</name>
    <name type="common">yellowpond turtle</name>
    <dbReference type="NCBI Taxonomy" id="74926"/>
    <lineage>
        <taxon>Eukaryota</taxon>
        <taxon>Metazoa</taxon>
        <taxon>Chordata</taxon>
        <taxon>Craniata</taxon>
        <taxon>Vertebrata</taxon>
        <taxon>Euteleostomi</taxon>
        <taxon>Archelosauria</taxon>
        <taxon>Testudinata</taxon>
        <taxon>Testudines</taxon>
        <taxon>Cryptodira</taxon>
        <taxon>Durocryptodira</taxon>
        <taxon>Testudinoidea</taxon>
        <taxon>Geoemydidae</taxon>
        <taxon>Geoemydinae</taxon>
        <taxon>Mauremys</taxon>
    </lineage>
</organism>
<name>A0A9D4APG2_9SAUR</name>
<keyword evidence="3" id="KW-1185">Reference proteome</keyword>
<dbReference type="EMBL" id="JAHDVG010000488">
    <property type="protein sequence ID" value="KAH1165733.1"/>
    <property type="molecule type" value="Genomic_DNA"/>
</dbReference>
<comment type="caution">
    <text evidence="2">The sequence shown here is derived from an EMBL/GenBank/DDBJ whole genome shotgun (WGS) entry which is preliminary data.</text>
</comment>
<feature type="transmembrane region" description="Helical" evidence="1">
    <location>
        <begin position="28"/>
        <end position="47"/>
    </location>
</feature>
<evidence type="ECO:0000313" key="3">
    <source>
        <dbReference type="Proteomes" id="UP000827986"/>
    </source>
</evidence>
<keyword evidence="1" id="KW-0472">Membrane</keyword>
<dbReference type="AlphaFoldDB" id="A0A9D4APG2"/>
<evidence type="ECO:0000256" key="1">
    <source>
        <dbReference type="SAM" id="Phobius"/>
    </source>
</evidence>
<sequence length="120" mass="13441">MLWNPYTRIFLPLSSVPLKSLQFHVSQRLLVCAYLPLITLVVLVSVLDGFSSAVHFHTYLRARRKDQAVCVLLGCQVSIAADTFSWLFPGFRVKETELCESRQPAASGEVGANSMKWPDV</sequence>
<proteinExistence type="predicted"/>
<reference evidence="2" key="1">
    <citation type="submission" date="2021-09" db="EMBL/GenBank/DDBJ databases">
        <title>The genome of Mauremys mutica provides insights into the evolution of semi-aquatic lifestyle.</title>
        <authorList>
            <person name="Gong S."/>
            <person name="Gao Y."/>
        </authorList>
    </citation>
    <scope>NUCLEOTIDE SEQUENCE</scope>
    <source>
        <strain evidence="2">MM-2020</strain>
        <tissue evidence="2">Muscle</tissue>
    </source>
</reference>